<accession>A0A645GVT1</accession>
<dbReference type="AlphaFoldDB" id="A0A645GVT1"/>
<feature type="transmembrane region" description="Helical" evidence="1">
    <location>
        <begin position="38"/>
        <end position="57"/>
    </location>
</feature>
<keyword evidence="1" id="KW-0472">Membrane</keyword>
<evidence type="ECO:0000313" key="2">
    <source>
        <dbReference type="EMBL" id="MPN30142.1"/>
    </source>
</evidence>
<gene>
    <name evidence="2" type="ORF">SDC9_177600</name>
</gene>
<comment type="caution">
    <text evidence="2">The sequence shown here is derived from an EMBL/GenBank/DDBJ whole genome shotgun (WGS) entry which is preliminary data.</text>
</comment>
<proteinExistence type="predicted"/>
<evidence type="ECO:0000256" key="1">
    <source>
        <dbReference type="SAM" id="Phobius"/>
    </source>
</evidence>
<keyword evidence="1" id="KW-1133">Transmembrane helix</keyword>
<name>A0A645GVT1_9ZZZZ</name>
<sequence length="154" mass="16392">MAILFAISSVRLTGAPSGTAKATPRISLPFCSAERSVFIRISPIFVLLFTSLLYNIYYTRLCPQHNLTVPFFSLNNRKHIQKHLTFVGHANAIKCCGQPKPSAAKQTGQILATPLLRAASATAEATASFTRGSNGAGMIYSAESVSSETSPASA</sequence>
<dbReference type="EMBL" id="VSSQ01081148">
    <property type="protein sequence ID" value="MPN30142.1"/>
    <property type="molecule type" value="Genomic_DNA"/>
</dbReference>
<protein>
    <submittedName>
        <fullName evidence="2">Uncharacterized protein</fullName>
    </submittedName>
</protein>
<reference evidence="2" key="1">
    <citation type="submission" date="2019-08" db="EMBL/GenBank/DDBJ databases">
        <authorList>
            <person name="Kucharzyk K."/>
            <person name="Murdoch R.W."/>
            <person name="Higgins S."/>
            <person name="Loffler F."/>
        </authorList>
    </citation>
    <scope>NUCLEOTIDE SEQUENCE</scope>
</reference>
<organism evidence="2">
    <name type="scientific">bioreactor metagenome</name>
    <dbReference type="NCBI Taxonomy" id="1076179"/>
    <lineage>
        <taxon>unclassified sequences</taxon>
        <taxon>metagenomes</taxon>
        <taxon>ecological metagenomes</taxon>
    </lineage>
</organism>
<keyword evidence="1" id="KW-0812">Transmembrane</keyword>